<dbReference type="InterPro" id="IPR011856">
    <property type="entry name" value="tRNA_endonuc-like_dom_sf"/>
</dbReference>
<reference evidence="1 2" key="1">
    <citation type="submission" date="2020-01" db="EMBL/GenBank/DDBJ databases">
        <authorList>
            <person name="Lee S.D."/>
        </authorList>
    </citation>
    <scope>NUCLEOTIDE SEQUENCE [LARGE SCALE GENOMIC DNA]</scope>
    <source>
        <strain evidence="1 2">Lac-M11</strain>
    </source>
</reference>
<accession>A0A6M2BAX2</accession>
<dbReference type="RefSeq" id="WP_165062213.1">
    <property type="nucleotide sequence ID" value="NZ_JAADJS010000010.1"/>
</dbReference>
<dbReference type="GO" id="GO:0005524">
    <property type="term" value="F:ATP binding"/>
    <property type="evidence" value="ECO:0007669"/>
    <property type="project" value="UniProtKB-KW"/>
</dbReference>
<comment type="caution">
    <text evidence="1">The sequence shown here is derived from an EMBL/GenBank/DDBJ whole genome shotgun (WGS) entry which is preliminary data.</text>
</comment>
<evidence type="ECO:0000313" key="2">
    <source>
        <dbReference type="Proteomes" id="UP000476696"/>
    </source>
</evidence>
<dbReference type="Proteomes" id="UP000476696">
    <property type="component" value="Unassembled WGS sequence"/>
</dbReference>
<keyword evidence="1" id="KW-0067">ATP-binding</keyword>
<dbReference type="GO" id="GO:0003676">
    <property type="term" value="F:nucleic acid binding"/>
    <property type="evidence" value="ECO:0007669"/>
    <property type="project" value="InterPro"/>
</dbReference>
<dbReference type="Gene3D" id="3.40.1350.10">
    <property type="match status" value="1"/>
</dbReference>
<proteinExistence type="predicted"/>
<organism evidence="1 2">
    <name type="scientific">Rahnella contaminans</name>
    <dbReference type="NCBI Taxonomy" id="2703882"/>
    <lineage>
        <taxon>Bacteria</taxon>
        <taxon>Pseudomonadati</taxon>
        <taxon>Pseudomonadota</taxon>
        <taxon>Gammaproteobacteria</taxon>
        <taxon>Enterobacterales</taxon>
        <taxon>Yersiniaceae</taxon>
        <taxon>Rahnella</taxon>
    </lineage>
</organism>
<dbReference type="Pfam" id="PF13589">
    <property type="entry name" value="HATPase_c_3"/>
    <property type="match status" value="1"/>
</dbReference>
<dbReference type="SUPFAM" id="SSF55874">
    <property type="entry name" value="ATPase domain of HSP90 chaperone/DNA topoisomerase II/histidine kinase"/>
    <property type="match status" value="1"/>
</dbReference>
<dbReference type="AlphaFoldDB" id="A0A6M2BAX2"/>
<reference evidence="1 2" key="2">
    <citation type="submission" date="2020-03" db="EMBL/GenBank/DDBJ databases">
        <title>Rahnella aceri sp. nov., isoated from traditional Jeju Makgeolli.</title>
        <authorList>
            <person name="Kim I.S."/>
            <person name="Jeon D."/>
        </authorList>
    </citation>
    <scope>NUCLEOTIDE SEQUENCE [LARGE SCALE GENOMIC DNA]</scope>
    <source>
        <strain evidence="1 2">Lac-M11</strain>
    </source>
</reference>
<dbReference type="Gene3D" id="3.30.565.10">
    <property type="entry name" value="Histidine kinase-like ATPase, C-terminal domain"/>
    <property type="match status" value="1"/>
</dbReference>
<name>A0A6M2BAX2_9GAMM</name>
<protein>
    <submittedName>
        <fullName evidence="1">ATP-binding protein</fullName>
    </submittedName>
</protein>
<dbReference type="InterPro" id="IPR036890">
    <property type="entry name" value="HATPase_C_sf"/>
</dbReference>
<dbReference type="EMBL" id="JAADJS010000010">
    <property type="protein sequence ID" value="NGX90035.1"/>
    <property type="molecule type" value="Genomic_DNA"/>
</dbReference>
<keyword evidence="2" id="KW-1185">Reference proteome</keyword>
<keyword evidence="1" id="KW-0547">Nucleotide-binding</keyword>
<sequence>MLQPQPLELRYSHNIIEHLGLKLYQNRPTNVLAELVSNSWDADAGEVWIDINKEHLAVYDNGIGMDRETLVGHYLIIGKRKRIAENIEVLSPKKRKYMGRKGIGKLAPFGIAKKISVITISQKDKSCCWFEIDLTELLDESSSSESSEFKYRPEVIYDSVPINDIELSRDKHGYVKEFLVKTKSLGGTLIIMDDLSLKRTVSSSQLMEALGRRFTVTLIRNDFNVLINGHLVTEKQSLPEFSYREPEEGFTEETVNFGGVDRLIKYWVGFVKEAEWPQDQAGVGVYTHGKIAQDRPFVFGLKGREISSRYMYGVIEADWLDELSEDIVSTDRTSINWNNDFTEPMYEWGRILVAKWIANYRKFQKEQNSDKIMLKIKELPDIPRITEEERLVIKDMVCNMSPKIYKDEALQNEVITQLTSAWTHRPTRNIIKSLWDRIEVSEGNQQDFISTLNDITKYLVPESLSLSVSVSQRIYALTKLHELSIIGTENQLQALLENFPWILGSDKGKVFANTTLKELARRAAIDGTLYAHGATAQSIKFSADAGTRPDFAFFSDQNKSVIIVVELKSPQVPLEYAHVLQLLTYFYWIKGHYPHANVTGYLIGKNAGESIHCADPNIHIKTWDEICLHSRKDYLELLASMLNGISEHYDDSRVYDVIELGGEATRELLRKMAVVNSPLSDFFENIDKKLR</sequence>
<gene>
    <name evidence="1" type="ORF">GW579_23445</name>
</gene>
<evidence type="ECO:0000313" key="1">
    <source>
        <dbReference type="EMBL" id="NGX90035.1"/>
    </source>
</evidence>